<dbReference type="EC" id="2.1.1.100" evidence="3 10"/>
<protein>
    <recommendedName>
        <fullName evidence="3 10">Protein-S-isoprenylcysteine O-methyltransferase</fullName>
        <ecNumber evidence="3 10">2.1.1.100</ecNumber>
    </recommendedName>
</protein>
<keyword evidence="9 10" id="KW-0472">Membrane</keyword>
<evidence type="ECO:0000256" key="8">
    <source>
        <dbReference type="ARBA" id="ARBA00022989"/>
    </source>
</evidence>
<gene>
    <name evidence="11" type="ORF">CORT_0F04700</name>
</gene>
<comment type="catalytic activity">
    <reaction evidence="10">
        <text>[protein]-C-terminal S-[(2E,6E)-farnesyl]-L-cysteine + S-adenosyl-L-methionine = [protein]-C-terminal S-[(2E,6E)-farnesyl]-L-cysteine methyl ester + S-adenosyl-L-homocysteine</text>
        <dbReference type="Rhea" id="RHEA:21672"/>
        <dbReference type="Rhea" id="RHEA-COMP:12125"/>
        <dbReference type="Rhea" id="RHEA-COMP:12126"/>
        <dbReference type="ChEBI" id="CHEBI:57856"/>
        <dbReference type="ChEBI" id="CHEBI:59789"/>
        <dbReference type="ChEBI" id="CHEBI:90510"/>
        <dbReference type="ChEBI" id="CHEBI:90511"/>
        <dbReference type="EC" id="2.1.1.100"/>
    </reaction>
</comment>
<dbReference type="Proteomes" id="UP000005018">
    <property type="component" value="Chromosome 6"/>
</dbReference>
<comment type="subcellular location">
    <subcellularLocation>
        <location evidence="10">Endoplasmic reticulum membrane</location>
        <topology evidence="10">Multi-pass membrane protein</topology>
    </subcellularLocation>
    <subcellularLocation>
        <location evidence="1">Membrane</location>
        <topology evidence="1">Multi-pass membrane protein</topology>
    </subcellularLocation>
</comment>
<dbReference type="PANTHER" id="PTHR12714:SF9">
    <property type="entry name" value="PROTEIN-S-ISOPRENYLCYSTEINE O-METHYLTRANSFERASE"/>
    <property type="match status" value="1"/>
</dbReference>
<evidence type="ECO:0000313" key="11">
    <source>
        <dbReference type="EMBL" id="CCG24695.1"/>
    </source>
</evidence>
<accession>H8X9M9</accession>
<evidence type="ECO:0000256" key="3">
    <source>
        <dbReference type="ARBA" id="ARBA00012151"/>
    </source>
</evidence>
<evidence type="ECO:0000256" key="9">
    <source>
        <dbReference type="ARBA" id="ARBA00023136"/>
    </source>
</evidence>
<keyword evidence="5" id="KW-0808">Transferase</keyword>
<dbReference type="eggNOG" id="KOG2628">
    <property type="taxonomic scope" value="Eukaryota"/>
</dbReference>
<feature type="transmembrane region" description="Helical" evidence="10">
    <location>
        <begin position="173"/>
        <end position="198"/>
    </location>
</feature>
<dbReference type="GeneID" id="14541621"/>
<feature type="transmembrane region" description="Helical" evidence="10">
    <location>
        <begin position="31"/>
        <end position="52"/>
    </location>
</feature>
<dbReference type="EMBL" id="HE681724">
    <property type="protein sequence ID" value="CCG24695.1"/>
    <property type="molecule type" value="Genomic_DNA"/>
</dbReference>
<dbReference type="KEGG" id="cot:CORT_0F04700"/>
<reference evidence="11 12" key="1">
    <citation type="journal article" date="2012" name="PLoS ONE">
        <title>Sequence and analysis of the genome of the pathogenic yeast Candida orthopsilosis.</title>
        <authorList>
            <person name="Riccombeni A."/>
            <person name="Vidanes G."/>
            <person name="Proux-Wera E."/>
            <person name="Wolfe K.H."/>
            <person name="Butler G."/>
        </authorList>
    </citation>
    <scope>NUCLEOTIDE SEQUENCE [LARGE SCALE GENOMIC DNA]</scope>
    <source>
        <strain evidence="11 12">Co 90-125</strain>
    </source>
</reference>
<dbReference type="InterPro" id="IPR007269">
    <property type="entry name" value="ICMT_MeTrfase"/>
</dbReference>
<evidence type="ECO:0000256" key="5">
    <source>
        <dbReference type="ARBA" id="ARBA00022679"/>
    </source>
</evidence>
<name>H8X9M9_CANO9</name>
<evidence type="ECO:0000256" key="4">
    <source>
        <dbReference type="ARBA" id="ARBA00022603"/>
    </source>
</evidence>
<dbReference type="GO" id="GO:0005789">
    <property type="term" value="C:endoplasmic reticulum membrane"/>
    <property type="evidence" value="ECO:0007669"/>
    <property type="project" value="UniProtKB-SubCell"/>
</dbReference>
<dbReference type="GO" id="GO:0004671">
    <property type="term" value="F:protein C-terminal S-isoprenylcysteine carboxyl O-methyltransferase activity"/>
    <property type="evidence" value="ECO:0007669"/>
    <property type="project" value="UniProtKB-EC"/>
</dbReference>
<keyword evidence="4 10" id="KW-0489">Methyltransferase</keyword>
<proteinExistence type="inferred from homology"/>
<evidence type="ECO:0000313" key="12">
    <source>
        <dbReference type="Proteomes" id="UP000005018"/>
    </source>
</evidence>
<evidence type="ECO:0000256" key="6">
    <source>
        <dbReference type="ARBA" id="ARBA00022691"/>
    </source>
</evidence>
<organism evidence="11 12">
    <name type="scientific">Candida orthopsilosis (strain 90-125)</name>
    <name type="common">Yeast</name>
    <dbReference type="NCBI Taxonomy" id="1136231"/>
    <lineage>
        <taxon>Eukaryota</taxon>
        <taxon>Fungi</taxon>
        <taxon>Dikarya</taxon>
        <taxon>Ascomycota</taxon>
        <taxon>Saccharomycotina</taxon>
        <taxon>Pichiomycetes</taxon>
        <taxon>Debaryomycetaceae</taxon>
        <taxon>Candida/Lodderomyces clade</taxon>
        <taxon>Candida</taxon>
    </lineage>
</organism>
<evidence type="ECO:0000256" key="7">
    <source>
        <dbReference type="ARBA" id="ARBA00022692"/>
    </source>
</evidence>
<dbReference type="Gene3D" id="1.20.120.1630">
    <property type="match status" value="1"/>
</dbReference>
<keyword evidence="6 10" id="KW-0949">S-adenosyl-L-methionine</keyword>
<dbReference type="Pfam" id="PF04140">
    <property type="entry name" value="ICMT"/>
    <property type="match status" value="1"/>
</dbReference>
<dbReference type="RefSeq" id="XP_003870823.1">
    <property type="nucleotide sequence ID" value="XM_003870774.1"/>
</dbReference>
<dbReference type="AlphaFoldDB" id="H8X9M9"/>
<sequence>MKQPHRTLEEMLDDESPYARYDARKNNLVKIASKSFVLGGVFTAALIGEFAYSRLVPLCLYLQFLCIFHSLEFGMTYLYNNSQTDDDSFILEDREFHMITVISIIEYSFSPFHLSIQPIGMLLALVGQLIRTLSMGTAQESFNHYIQKSGKETHTLVTKGVYKYIRHPSYFGFFVWFIGLELLLGNTLVLSVGAVILWKFFRDRIAYEEDYLIRFFGADYIKYRANTKTWLYI</sequence>
<keyword evidence="10" id="KW-0256">Endoplasmic reticulum</keyword>
<dbReference type="PROSITE" id="PS51564">
    <property type="entry name" value="SAM_ICMT"/>
    <property type="match status" value="1"/>
</dbReference>
<comment type="similarity">
    <text evidence="2 10">Belongs to the class VI-like SAM-binding methyltransferase superfamily. Isoprenylcysteine carboxyl methyltransferase family.</text>
</comment>
<dbReference type="OrthoDB" id="422086at2759"/>
<dbReference type="HOGENOM" id="CLU_065200_0_2_1"/>
<evidence type="ECO:0000256" key="10">
    <source>
        <dbReference type="RuleBase" id="RU362022"/>
    </source>
</evidence>
<evidence type="ECO:0000256" key="1">
    <source>
        <dbReference type="ARBA" id="ARBA00004141"/>
    </source>
</evidence>
<dbReference type="PANTHER" id="PTHR12714">
    <property type="entry name" value="PROTEIN-S ISOPRENYLCYSTEINE O-METHYLTRANSFERASE"/>
    <property type="match status" value="1"/>
</dbReference>
<dbReference type="InterPro" id="IPR025770">
    <property type="entry name" value="PPMT_MeTrfase"/>
</dbReference>
<keyword evidence="8 10" id="KW-1133">Transmembrane helix</keyword>
<dbReference type="GO" id="GO:0032259">
    <property type="term" value="P:methylation"/>
    <property type="evidence" value="ECO:0007669"/>
    <property type="project" value="UniProtKB-KW"/>
</dbReference>
<evidence type="ECO:0000256" key="2">
    <source>
        <dbReference type="ARBA" id="ARBA00009140"/>
    </source>
</evidence>
<comment type="caution">
    <text evidence="10">Lacks conserved residue(s) required for the propagation of feature annotation.</text>
</comment>
<keyword evidence="7 10" id="KW-0812">Transmembrane</keyword>
<keyword evidence="12" id="KW-1185">Reference proteome</keyword>